<dbReference type="EMBL" id="QMWP01000009">
    <property type="protein sequence ID" value="RLG71118.1"/>
    <property type="molecule type" value="Genomic_DNA"/>
</dbReference>
<dbReference type="SUPFAM" id="SSF52540">
    <property type="entry name" value="P-loop containing nucleoside triphosphate hydrolases"/>
    <property type="match status" value="1"/>
</dbReference>
<evidence type="ECO:0000256" key="1">
    <source>
        <dbReference type="ARBA" id="ARBA00006611"/>
    </source>
</evidence>
<accession>A0A497JJG6</accession>
<proteinExistence type="inferred from homology"/>
<dbReference type="InterPro" id="IPR003593">
    <property type="entry name" value="AAA+_ATPase"/>
</dbReference>
<dbReference type="Pfam" id="PF00437">
    <property type="entry name" value="T2SSE"/>
    <property type="match status" value="1"/>
</dbReference>
<dbReference type="Gene3D" id="3.40.50.300">
    <property type="entry name" value="P-loop containing nucleotide triphosphate hydrolases"/>
    <property type="match status" value="1"/>
</dbReference>
<comment type="similarity">
    <text evidence="1">Belongs to the GSP E family.</text>
</comment>
<dbReference type="Proteomes" id="UP000278031">
    <property type="component" value="Unassembled WGS sequence"/>
</dbReference>
<feature type="domain" description="AAA+ ATPase" evidence="2">
    <location>
        <begin position="262"/>
        <end position="407"/>
    </location>
</feature>
<evidence type="ECO:0000313" key="3">
    <source>
        <dbReference type="EMBL" id="RLG71118.1"/>
    </source>
</evidence>
<gene>
    <name evidence="3" type="ORF">DRO04_00455</name>
</gene>
<dbReference type="PANTHER" id="PTHR30486">
    <property type="entry name" value="TWITCHING MOTILITY PROTEIN PILT"/>
    <property type="match status" value="1"/>
</dbReference>
<protein>
    <submittedName>
        <fullName evidence="3">CpaF family protein</fullName>
    </submittedName>
</protein>
<organism evidence="3 4">
    <name type="scientific">Candidatus Iainarchaeum sp</name>
    <dbReference type="NCBI Taxonomy" id="3101447"/>
    <lineage>
        <taxon>Archaea</taxon>
        <taxon>Candidatus Iainarchaeota</taxon>
        <taxon>Candidatus Iainarchaeia</taxon>
        <taxon>Candidatus Iainarchaeales</taxon>
        <taxon>Candidatus Iainarchaeaceae</taxon>
        <taxon>Candidatus Iainarchaeum</taxon>
    </lineage>
</organism>
<evidence type="ECO:0000313" key="4">
    <source>
        <dbReference type="Proteomes" id="UP000278031"/>
    </source>
</evidence>
<dbReference type="SMART" id="SM00382">
    <property type="entry name" value="AAA"/>
    <property type="match status" value="1"/>
</dbReference>
<sequence length="506" mass="57310">MPSHLKELIEKLKKEAEIQPEEKPTTKPKKKKIVEKYGNVTIYKIEDEPLLYYEVPVPKATAAEKEIIATLKEAATRLITISPYRIRDPEQRRHVYFDKIMDIIEHSPELNIPSAKKEFYANAVVREMVGYGLIDDLIKDDNLEEIMVIGAKKPVYVFHRKYEMMKTNIEFYEDKEIQDLINRIARNIGRRVDISMPLLDARLPDGSRVNATIPPASVEGSTLTIRKFRKDPYSVIDLINLNTINAEVAAFLWLCVEGLGAKPANILVAGGTGSGKTTMLNVLASFIPPFERVISIEDIAELNLPLKHWIRLEAKPPGLEGKGELTMDILTKNALRMRPDRIIVGEVRHKEAFTLFTAINTGHDGSMGTIHSNSAEETIVRVTSPPMEVPPIMLSSLDLIIVLQRIHDRKKGTIRRVTEIAEVKGALLGKPVTTTIFKRNAAKDIILRTKEPISFISKLAEHAGLSKKEIEEEWKRRTKFLEKLCSEKLRRASDVAKKVEEYLKVS</sequence>
<dbReference type="CDD" id="cd01130">
    <property type="entry name" value="VirB11-like_ATPase"/>
    <property type="match status" value="1"/>
</dbReference>
<dbReference type="AlphaFoldDB" id="A0A497JJG6"/>
<dbReference type="InterPro" id="IPR001482">
    <property type="entry name" value="T2SS/T4SS_dom"/>
</dbReference>
<reference evidence="3 4" key="1">
    <citation type="submission" date="2018-06" db="EMBL/GenBank/DDBJ databases">
        <title>Extensive metabolic versatility and redundancy in microbially diverse, dynamic hydrothermal sediments.</title>
        <authorList>
            <person name="Dombrowski N."/>
            <person name="Teske A."/>
            <person name="Baker B.J."/>
        </authorList>
    </citation>
    <scope>NUCLEOTIDE SEQUENCE [LARGE SCALE GENOMIC DNA]</scope>
    <source>
        <strain evidence="3">B51_G17</strain>
    </source>
</reference>
<dbReference type="GO" id="GO:0016887">
    <property type="term" value="F:ATP hydrolysis activity"/>
    <property type="evidence" value="ECO:0007669"/>
    <property type="project" value="InterPro"/>
</dbReference>
<dbReference type="InterPro" id="IPR027417">
    <property type="entry name" value="P-loop_NTPase"/>
</dbReference>
<dbReference type="InterPro" id="IPR050921">
    <property type="entry name" value="T4SS_GSP_E_ATPase"/>
</dbReference>
<dbReference type="Gene3D" id="3.30.450.380">
    <property type="match status" value="1"/>
</dbReference>
<dbReference type="PANTHER" id="PTHR30486:SF15">
    <property type="entry name" value="TYPE II_IV SECRETION SYSTEM ATPASE"/>
    <property type="match status" value="1"/>
</dbReference>
<comment type="caution">
    <text evidence="3">The sequence shown here is derived from an EMBL/GenBank/DDBJ whole genome shotgun (WGS) entry which is preliminary data.</text>
</comment>
<name>A0A497JJG6_9ARCH</name>
<evidence type="ECO:0000259" key="2">
    <source>
        <dbReference type="SMART" id="SM00382"/>
    </source>
</evidence>